<dbReference type="PANTHER" id="PTHR41700">
    <property type="entry name" value="GCN5-RELATED N-ACETYLTRANSFERASE"/>
    <property type="match status" value="1"/>
</dbReference>
<accession>A0A800MWR7</accession>
<evidence type="ECO:0000313" key="3">
    <source>
        <dbReference type="Proteomes" id="UP000465778"/>
    </source>
</evidence>
<organism evidence="2 3">
    <name type="scientific">Cytobacillus firmus</name>
    <name type="common">Bacillus firmus</name>
    <dbReference type="NCBI Taxonomy" id="1399"/>
    <lineage>
        <taxon>Bacteria</taxon>
        <taxon>Bacillati</taxon>
        <taxon>Bacillota</taxon>
        <taxon>Bacilli</taxon>
        <taxon>Bacillales</taxon>
        <taxon>Bacillaceae</taxon>
        <taxon>Cytobacillus</taxon>
    </lineage>
</organism>
<evidence type="ECO:0000259" key="1">
    <source>
        <dbReference type="PROSITE" id="PS51186"/>
    </source>
</evidence>
<dbReference type="CDD" id="cd04301">
    <property type="entry name" value="NAT_SF"/>
    <property type="match status" value="1"/>
</dbReference>
<dbReference type="Gene3D" id="3.40.630.30">
    <property type="match status" value="1"/>
</dbReference>
<reference evidence="2 3" key="1">
    <citation type="journal article" date="2020" name="G3 (Bethesda)">
        <title>Whole Genome Sequencing and Comparative Genomics of Two Nematicidal Bacillus Strains Reveals a Wide Range of Possible Virulence Factors.</title>
        <authorList>
            <person name="Susic N."/>
            <person name="Janezic S."/>
            <person name="Rupnik M."/>
            <person name="Geric Stare B."/>
        </authorList>
    </citation>
    <scope>NUCLEOTIDE SEQUENCE [LARGE SCALE GENOMIC DNA]</scope>
    <source>
        <strain evidence="2 3">I-1582</strain>
    </source>
</reference>
<dbReference type="GO" id="GO:0016747">
    <property type="term" value="F:acyltransferase activity, transferring groups other than amino-acyl groups"/>
    <property type="evidence" value="ECO:0007669"/>
    <property type="project" value="InterPro"/>
</dbReference>
<gene>
    <name evidence="2" type="ORF">KIS1582_2382</name>
</gene>
<name>A0A800MWR7_CYTFI</name>
<feature type="domain" description="N-acetyltransferase" evidence="1">
    <location>
        <begin position="6"/>
        <end position="175"/>
    </location>
</feature>
<dbReference type="InterPro" id="IPR038764">
    <property type="entry name" value="GNAT_N_AcTrfase_prd"/>
</dbReference>
<comment type="caution">
    <text evidence="2">The sequence shown here is derived from an EMBL/GenBank/DDBJ whole genome shotgun (WGS) entry which is preliminary data.</text>
</comment>
<dbReference type="OrthoDB" id="9797990at2"/>
<dbReference type="AlphaFoldDB" id="A0A800MWR7"/>
<proteinExistence type="predicted"/>
<dbReference type="InterPro" id="IPR016181">
    <property type="entry name" value="Acyl_CoA_acyltransferase"/>
</dbReference>
<protein>
    <recommendedName>
        <fullName evidence="1">N-acetyltransferase domain-containing protein</fullName>
    </recommendedName>
</protein>
<dbReference type="SUPFAM" id="SSF55729">
    <property type="entry name" value="Acyl-CoA N-acyltransferases (Nat)"/>
    <property type="match status" value="1"/>
</dbReference>
<dbReference type="EMBL" id="VDEM01000023">
    <property type="protein sequence ID" value="KAF0823879.1"/>
    <property type="molecule type" value="Genomic_DNA"/>
</dbReference>
<dbReference type="Pfam" id="PF00583">
    <property type="entry name" value="Acetyltransf_1"/>
    <property type="match status" value="1"/>
</dbReference>
<dbReference type="PANTHER" id="PTHR41700:SF1">
    <property type="entry name" value="N-ACETYLTRANSFERASE DOMAIN-CONTAINING PROTEIN"/>
    <property type="match status" value="1"/>
</dbReference>
<dbReference type="RefSeq" id="WP_159345183.1">
    <property type="nucleotide sequence ID" value="NZ_JBALOT010000023.1"/>
</dbReference>
<evidence type="ECO:0000313" key="2">
    <source>
        <dbReference type="EMBL" id="KAF0823879.1"/>
    </source>
</evidence>
<dbReference type="Proteomes" id="UP000465778">
    <property type="component" value="Unassembled WGS sequence"/>
</dbReference>
<dbReference type="PROSITE" id="PS51186">
    <property type="entry name" value="GNAT"/>
    <property type="match status" value="1"/>
</dbReference>
<dbReference type="InterPro" id="IPR000182">
    <property type="entry name" value="GNAT_dom"/>
</dbReference>
<sequence>MAAVTIDLRVLKTASDMNLIQKLEELIWNMAPLPVHQTITAAQNGGLLLGAFIEEELVGFSYGFPGFNKGKGYLCSHMLGIHPDHQDKGLGALLKQKQKELAAEMGYDLITWTFDPLESRNAYLNLSKLNAVCSTYVENCYGDMDDNLNHGLPTDRLKVEWWITSSHVEERLSIEAASAENPFDWGVSEDNLPVLLNTEWDASGGPVFVPIPANFQAIKNQNFELAMDWRFKTRGIFQALFSKGYAMADFVKGTEGPVHYYVLVQRNELKLN</sequence>